<accession>A0A0D1JNY8</accession>
<keyword evidence="2" id="KW-1185">Reference proteome</keyword>
<evidence type="ECO:0000313" key="2">
    <source>
        <dbReference type="Proteomes" id="UP000032221"/>
    </source>
</evidence>
<dbReference type="OrthoDB" id="5937513at2"/>
<evidence type="ECO:0008006" key="3">
    <source>
        <dbReference type="Google" id="ProtNLM"/>
    </source>
</evidence>
<evidence type="ECO:0000313" key="1">
    <source>
        <dbReference type="EMBL" id="KIU14309.1"/>
    </source>
</evidence>
<dbReference type="AlphaFoldDB" id="A0A0D1JNY8"/>
<comment type="caution">
    <text evidence="1">The sequence shown here is derived from an EMBL/GenBank/DDBJ whole genome shotgun (WGS) entry which is preliminary data.</text>
</comment>
<organism evidence="1 2">
    <name type="scientific">Mycolicibacterium llatzerense</name>
    <dbReference type="NCBI Taxonomy" id="280871"/>
    <lineage>
        <taxon>Bacteria</taxon>
        <taxon>Bacillati</taxon>
        <taxon>Actinomycetota</taxon>
        <taxon>Actinomycetes</taxon>
        <taxon>Mycobacteriales</taxon>
        <taxon>Mycobacteriaceae</taxon>
        <taxon>Mycolicibacterium</taxon>
    </lineage>
</organism>
<protein>
    <recommendedName>
        <fullName evidence="3">ThuA-like domain-containing protein</fullName>
    </recommendedName>
</protein>
<gene>
    <name evidence="1" type="ORF">TL10_25100</name>
</gene>
<dbReference type="RefSeq" id="WP_043987811.1">
    <property type="nucleotide sequence ID" value="NZ_JXST01000047.1"/>
</dbReference>
<dbReference type="STRING" id="280871.TL10_25100"/>
<reference evidence="1 2" key="1">
    <citation type="submission" date="2015-01" db="EMBL/GenBank/DDBJ databases">
        <title>Genome sequence of Mycobacterium llatzerense and Mycobacterium immunogenum recovered from brain abscess.</title>
        <authorList>
            <person name="Greninger A.L."/>
            <person name="Langelier C."/>
            <person name="Cunningham G."/>
            <person name="Chiu C.Y."/>
            <person name="Miller S."/>
        </authorList>
    </citation>
    <scope>NUCLEOTIDE SEQUENCE [LARGE SCALE GENOMIC DNA]</scope>
    <source>
        <strain evidence="1 2">CLUC14</strain>
    </source>
</reference>
<name>A0A0D1JNY8_9MYCO</name>
<sequence>MSRILLQTTITECADDWDVSRFSLLADELRAAGHHVIARNRLCPADDPVLSRLDELGFDQLWLMAVDVGDGLTTADAEGIRRFREDGGGVLTARDHQDLGCCLNNLGSLGVVNEFHDPTIDPRGLCDDVDTPSISWPNYHSGANGDYQPVLVDGPVHDLLRTNRTASGRIEWFPAHPHEGLVAANGPFARAIAKGRSTTTGRQFNLAVVIDGEQAQDGRPMGRAVAESTFHHFADYNWDVAAGAPSFVSEPPGRQIADDPSRLEVFKDYVANIAGWLQPMPTTGFQGVGQPSARRC</sequence>
<dbReference type="PATRIC" id="fig|280871.6.peg.5205"/>
<dbReference type="Proteomes" id="UP000032221">
    <property type="component" value="Unassembled WGS sequence"/>
</dbReference>
<dbReference type="EMBL" id="JXST01000047">
    <property type="protein sequence ID" value="KIU14309.1"/>
    <property type="molecule type" value="Genomic_DNA"/>
</dbReference>
<proteinExistence type="predicted"/>